<proteinExistence type="inferred from homology"/>
<dbReference type="FunFam" id="2.40.160.110:FF:000003">
    <property type="entry name" value="ATPase H+ transporting accessory protein 1"/>
    <property type="match status" value="1"/>
</dbReference>
<evidence type="ECO:0000259" key="8">
    <source>
        <dbReference type="Pfam" id="PF05827"/>
    </source>
</evidence>
<reference evidence="10 11" key="1">
    <citation type="journal article" date="2021" name="Sci. Rep.">
        <title>Chromosome anchoring in Senegalese sole (Solea senegalensis) reveals sex-associated markers and genome rearrangements in flatfish.</title>
        <authorList>
            <person name="Guerrero-Cozar I."/>
            <person name="Gomez-Garrido J."/>
            <person name="Berbel C."/>
            <person name="Martinez-Blanch J.F."/>
            <person name="Alioto T."/>
            <person name="Claros M.G."/>
            <person name="Gagnaire P.A."/>
            <person name="Manchado M."/>
        </authorList>
    </citation>
    <scope>NUCLEOTIDE SEQUENCE [LARGE SCALE GENOMIC DNA]</scope>
    <source>
        <strain evidence="10">Sse05_10M</strain>
    </source>
</reference>
<comment type="caution">
    <text evidence="10">The sequence shown here is derived from an EMBL/GenBank/DDBJ whole genome shotgun (WGS) entry which is preliminary data.</text>
</comment>
<evidence type="ECO:0000256" key="4">
    <source>
        <dbReference type="ARBA" id="ARBA00022989"/>
    </source>
</evidence>
<dbReference type="GO" id="GO:0001671">
    <property type="term" value="F:ATPase activator activity"/>
    <property type="evidence" value="ECO:0007669"/>
    <property type="project" value="TreeGrafter"/>
</dbReference>
<dbReference type="PANTHER" id="PTHR12471">
    <property type="entry name" value="VACUOLAR ATP SYNTHASE SUBUNIT S1"/>
    <property type="match status" value="1"/>
</dbReference>
<sequence>MTLPWKHCCIFLLLHLEPSSTCLDGQPADSVQLFTVYKKEAAKSPLGQKPPPLQSPSVAQRRLLQLPGAAVPYPPLKVMSNAEPCIMFQARKLSLRYENQKQLDLTEQAFSPKKTVDTSQSVCYHDKAVLVMRFGDVEDLRSLSIRLQLSNTFYESSGQWWFSVNSVSLLYNMSGEASFNASEVYAPTSSSYHCLHVSNLQHHSALLLPSSDHAHRWTVTFTDFRIQAFNISSGRFSAASDCVTLLTPAILMGLISSLILLLVLVYALHMVIHLKHIDNEHKAEVYFPQNPEQRKPCYLENNAEEHYLQCEQENRFDADH</sequence>
<dbReference type="InterPro" id="IPR008388">
    <property type="entry name" value="Ac45_acc_su"/>
</dbReference>
<dbReference type="Pfam" id="PF05827">
    <property type="entry name" value="VAS1_LD"/>
    <property type="match status" value="1"/>
</dbReference>
<feature type="transmembrane region" description="Helical" evidence="6">
    <location>
        <begin position="245"/>
        <end position="268"/>
    </location>
</feature>
<feature type="domain" description="V-type proton ATPase subunit S1/VOA1 transmembrane" evidence="9">
    <location>
        <begin position="245"/>
        <end position="277"/>
    </location>
</feature>
<dbReference type="InterPro" id="IPR046755">
    <property type="entry name" value="VAS1_LD"/>
</dbReference>
<comment type="subcellular location">
    <subcellularLocation>
        <location evidence="1">Membrane</location>
        <topology evidence="1">Single-pass membrane protein</topology>
    </subcellularLocation>
</comment>
<dbReference type="EMBL" id="JAGKHQ010000016">
    <property type="protein sequence ID" value="KAG7493908.1"/>
    <property type="molecule type" value="Genomic_DNA"/>
</dbReference>
<evidence type="ECO:0000259" key="9">
    <source>
        <dbReference type="Pfam" id="PF20520"/>
    </source>
</evidence>
<evidence type="ECO:0000313" key="11">
    <source>
        <dbReference type="Proteomes" id="UP000693946"/>
    </source>
</evidence>
<evidence type="ECO:0008006" key="12">
    <source>
        <dbReference type="Google" id="ProtNLM"/>
    </source>
</evidence>
<dbReference type="Pfam" id="PF20520">
    <property type="entry name" value="Ac45-VOA1_TM"/>
    <property type="match status" value="1"/>
</dbReference>
<dbReference type="AlphaFoldDB" id="A0AAV6QLH8"/>
<organism evidence="10 11">
    <name type="scientific">Solea senegalensis</name>
    <name type="common">Senegalese sole</name>
    <dbReference type="NCBI Taxonomy" id="28829"/>
    <lineage>
        <taxon>Eukaryota</taxon>
        <taxon>Metazoa</taxon>
        <taxon>Chordata</taxon>
        <taxon>Craniata</taxon>
        <taxon>Vertebrata</taxon>
        <taxon>Euteleostomi</taxon>
        <taxon>Actinopterygii</taxon>
        <taxon>Neopterygii</taxon>
        <taxon>Teleostei</taxon>
        <taxon>Neoteleostei</taxon>
        <taxon>Acanthomorphata</taxon>
        <taxon>Carangaria</taxon>
        <taxon>Pleuronectiformes</taxon>
        <taxon>Pleuronectoidei</taxon>
        <taxon>Soleidae</taxon>
        <taxon>Solea</taxon>
    </lineage>
</organism>
<keyword evidence="11" id="KW-1185">Reference proteome</keyword>
<evidence type="ECO:0000256" key="3">
    <source>
        <dbReference type="ARBA" id="ARBA00022692"/>
    </source>
</evidence>
<accession>A0AAV6QLH8</accession>
<keyword evidence="4 6" id="KW-1133">Transmembrane helix</keyword>
<feature type="domain" description="V-type proton ATPase subunit S1 luminal" evidence="8">
    <location>
        <begin position="83"/>
        <end position="229"/>
    </location>
</feature>
<keyword evidence="7" id="KW-0732">Signal</keyword>
<evidence type="ECO:0000313" key="10">
    <source>
        <dbReference type="EMBL" id="KAG7493908.1"/>
    </source>
</evidence>
<name>A0AAV6QLH8_SOLSE</name>
<dbReference type="GO" id="GO:0030659">
    <property type="term" value="C:cytoplasmic vesicle membrane"/>
    <property type="evidence" value="ECO:0007669"/>
    <property type="project" value="UniProtKB-ARBA"/>
</dbReference>
<evidence type="ECO:0000256" key="6">
    <source>
        <dbReference type="SAM" id="Phobius"/>
    </source>
</evidence>
<keyword evidence="3 6" id="KW-0812">Transmembrane</keyword>
<dbReference type="GO" id="GO:0033176">
    <property type="term" value="C:proton-transporting V-type ATPase complex"/>
    <property type="evidence" value="ECO:0007669"/>
    <property type="project" value="TreeGrafter"/>
</dbReference>
<dbReference type="GO" id="GO:0098588">
    <property type="term" value="C:bounding membrane of organelle"/>
    <property type="evidence" value="ECO:0007669"/>
    <property type="project" value="UniProtKB-ARBA"/>
</dbReference>
<feature type="chain" id="PRO_5044715067" description="V-type proton ATPase subunit S1-like protein" evidence="7">
    <location>
        <begin position="23"/>
        <end position="320"/>
    </location>
</feature>
<dbReference type="InterPro" id="IPR046756">
    <property type="entry name" value="VAS1/VOA1_TM"/>
</dbReference>
<protein>
    <recommendedName>
        <fullName evidence="12">V-type proton ATPase subunit S1-like protein</fullName>
    </recommendedName>
</protein>
<dbReference type="Proteomes" id="UP000693946">
    <property type="component" value="Linkage Group LG4"/>
</dbReference>
<dbReference type="GO" id="GO:0030641">
    <property type="term" value="P:regulation of cellular pH"/>
    <property type="evidence" value="ECO:0007669"/>
    <property type="project" value="TreeGrafter"/>
</dbReference>
<comment type="similarity">
    <text evidence="2">Belongs to the vacuolar ATPase subunit S1 family.</text>
</comment>
<gene>
    <name evidence="10" type="ORF">JOB18_018918</name>
</gene>
<reference evidence="10" key="2">
    <citation type="submission" date="2021-03" db="EMBL/GenBank/DDBJ databases">
        <authorList>
            <person name="Guerrero-Cozar I."/>
            <person name="Gomez-Garrido J."/>
            <person name="Berbel C."/>
            <person name="Martinez-Blanch J.F."/>
            <person name="Alioto T."/>
            <person name="Claros M.G."/>
            <person name="Gagnaire P.A."/>
            <person name="Manchado M."/>
        </authorList>
    </citation>
    <scope>NUCLEOTIDE SEQUENCE</scope>
    <source>
        <strain evidence="10">Sse05_10M</strain>
        <tissue evidence="10">Blood</tissue>
    </source>
</reference>
<dbReference type="PANTHER" id="PTHR12471:SF3">
    <property type="entry name" value="ATPASE, H+ TRANSPORTING, LYSOSOMAL ACCESSORY PROTEIN 1-LIKE"/>
    <property type="match status" value="1"/>
</dbReference>
<keyword evidence="5 6" id="KW-0472">Membrane</keyword>
<feature type="signal peptide" evidence="7">
    <location>
        <begin position="1"/>
        <end position="22"/>
    </location>
</feature>
<evidence type="ECO:0000256" key="1">
    <source>
        <dbReference type="ARBA" id="ARBA00004167"/>
    </source>
</evidence>
<evidence type="ECO:0000256" key="7">
    <source>
        <dbReference type="SAM" id="SignalP"/>
    </source>
</evidence>
<evidence type="ECO:0000256" key="5">
    <source>
        <dbReference type="ARBA" id="ARBA00023136"/>
    </source>
</evidence>
<evidence type="ECO:0000256" key="2">
    <source>
        <dbReference type="ARBA" id="ARBA00009037"/>
    </source>
</evidence>
<dbReference type="EMBL" id="JAGKHQ010000016">
    <property type="protein sequence ID" value="KAG7493909.1"/>
    <property type="molecule type" value="Genomic_DNA"/>
</dbReference>
<dbReference type="GO" id="GO:0012505">
    <property type="term" value="C:endomembrane system"/>
    <property type="evidence" value="ECO:0007669"/>
    <property type="project" value="UniProtKB-ARBA"/>
</dbReference>